<keyword evidence="1" id="KW-0472">Membrane</keyword>
<accession>A0A1G4RT08</accession>
<reference evidence="4" key="1">
    <citation type="submission" date="2016-10" db="EMBL/GenBank/DDBJ databases">
        <authorList>
            <person name="Varghese N."/>
            <person name="Submissions S."/>
        </authorList>
    </citation>
    <scope>NUCLEOTIDE SEQUENCE [LARGE SCALE GENOMIC DNA]</scope>
    <source>
        <strain evidence="4">CGMCC 1.3431</strain>
    </source>
</reference>
<name>A0A1G4RT08_9CAUL</name>
<evidence type="ECO:0000259" key="2">
    <source>
        <dbReference type="Pfam" id="PF07811"/>
    </source>
</evidence>
<gene>
    <name evidence="3" type="ORF">SAMN02927928_2106</name>
</gene>
<organism evidence="3 4">
    <name type="scientific">Asticcacaulis taihuensis</name>
    <dbReference type="NCBI Taxonomy" id="260084"/>
    <lineage>
        <taxon>Bacteria</taxon>
        <taxon>Pseudomonadati</taxon>
        <taxon>Pseudomonadota</taxon>
        <taxon>Alphaproteobacteria</taxon>
        <taxon>Caulobacterales</taxon>
        <taxon>Caulobacteraceae</taxon>
        <taxon>Asticcacaulis</taxon>
    </lineage>
</organism>
<dbReference type="AlphaFoldDB" id="A0A1G4RT08"/>
<evidence type="ECO:0000313" key="3">
    <source>
        <dbReference type="EMBL" id="SCW60014.1"/>
    </source>
</evidence>
<dbReference type="OrthoDB" id="8237599at2"/>
<keyword evidence="1" id="KW-0812">Transmembrane</keyword>
<keyword evidence="1" id="KW-1133">Transmembrane helix</keyword>
<dbReference type="RefSeq" id="WP_090647473.1">
    <property type="nucleotide sequence ID" value="NZ_CBCRYE010000001.1"/>
</dbReference>
<dbReference type="InterPro" id="IPR012495">
    <property type="entry name" value="TadE-like_dom"/>
</dbReference>
<dbReference type="Proteomes" id="UP000199150">
    <property type="component" value="Unassembled WGS sequence"/>
</dbReference>
<protein>
    <submittedName>
        <fullName evidence="3">TadE-like protein</fullName>
    </submittedName>
</protein>
<feature type="transmembrane region" description="Helical" evidence="1">
    <location>
        <begin position="21"/>
        <end position="43"/>
    </location>
</feature>
<dbReference type="STRING" id="260084.SAMN02927928_2106"/>
<keyword evidence="4" id="KW-1185">Reference proteome</keyword>
<proteinExistence type="predicted"/>
<evidence type="ECO:0000313" key="4">
    <source>
        <dbReference type="Proteomes" id="UP000199150"/>
    </source>
</evidence>
<dbReference type="EMBL" id="FMTS01000003">
    <property type="protein sequence ID" value="SCW60014.1"/>
    <property type="molecule type" value="Genomic_DNA"/>
</dbReference>
<feature type="domain" description="TadE-like" evidence="2">
    <location>
        <begin position="13"/>
        <end position="55"/>
    </location>
</feature>
<sequence>MRFFHRLFSNRHGQTAAEFALILPCLVMLTIGTINLCAMLYTYTSLHYAVEDSARCASVRPGTCSNSTTVNTYALTRYSGVTTDQNFVVSLKPCGYEVIGTATYAFSTGLVNLPVSMTAKACRAQAVN</sequence>
<dbReference type="Pfam" id="PF07811">
    <property type="entry name" value="TadE"/>
    <property type="match status" value="1"/>
</dbReference>
<evidence type="ECO:0000256" key="1">
    <source>
        <dbReference type="SAM" id="Phobius"/>
    </source>
</evidence>